<keyword evidence="3" id="KW-1185">Reference proteome</keyword>
<feature type="compositionally biased region" description="Polar residues" evidence="1">
    <location>
        <begin position="526"/>
        <end position="538"/>
    </location>
</feature>
<evidence type="ECO:0000313" key="2">
    <source>
        <dbReference type="EMBL" id="CAH7683201.1"/>
    </source>
</evidence>
<reference evidence="2" key="1">
    <citation type="submission" date="2022-06" db="EMBL/GenBank/DDBJ databases">
        <authorList>
            <consortium name="SYNGENTA / RWTH Aachen University"/>
        </authorList>
    </citation>
    <scope>NUCLEOTIDE SEQUENCE</scope>
</reference>
<protein>
    <submittedName>
        <fullName evidence="2">Uncharacterized protein</fullName>
    </submittedName>
</protein>
<dbReference type="EMBL" id="CALTRL010004532">
    <property type="protein sequence ID" value="CAH7683201.1"/>
    <property type="molecule type" value="Genomic_DNA"/>
</dbReference>
<evidence type="ECO:0000256" key="1">
    <source>
        <dbReference type="SAM" id="MobiDB-lite"/>
    </source>
</evidence>
<dbReference type="AlphaFoldDB" id="A0AAV0BAN2"/>
<name>A0AAV0BAN2_PHAPC</name>
<gene>
    <name evidence="2" type="ORF">PPACK8108_LOCUS16589</name>
</gene>
<proteinExistence type="predicted"/>
<organism evidence="2 3">
    <name type="scientific">Phakopsora pachyrhizi</name>
    <name type="common">Asian soybean rust disease fungus</name>
    <dbReference type="NCBI Taxonomy" id="170000"/>
    <lineage>
        <taxon>Eukaryota</taxon>
        <taxon>Fungi</taxon>
        <taxon>Dikarya</taxon>
        <taxon>Basidiomycota</taxon>
        <taxon>Pucciniomycotina</taxon>
        <taxon>Pucciniomycetes</taxon>
        <taxon>Pucciniales</taxon>
        <taxon>Phakopsoraceae</taxon>
        <taxon>Phakopsora</taxon>
    </lineage>
</organism>
<comment type="caution">
    <text evidence="2">The sequence shown here is derived from an EMBL/GenBank/DDBJ whole genome shotgun (WGS) entry which is preliminary data.</text>
</comment>
<accession>A0AAV0BAN2</accession>
<feature type="region of interest" description="Disordered" evidence="1">
    <location>
        <begin position="519"/>
        <end position="546"/>
    </location>
</feature>
<evidence type="ECO:0000313" key="3">
    <source>
        <dbReference type="Proteomes" id="UP001153365"/>
    </source>
</evidence>
<sequence>MVKGEAKEEKETECLKKLPTEEKPETKLESKIDWQIKQGSGLGFAGLGPRQVAGRAGQPGLGLAFLGWVLSRWHRGSAWLCWAGTLAGCAGGAAGAAGAWIGFAGLGPRQVAVRAGQVGLAGRLAWLGRLGRLGQSGQVGQAGAVRAGQAGQWGRQGQPGLGSALLGRWGRLQGHISSRVWKRIKDSTLNTVPILAILDDTALPGAKAEALDVESDGCCDDDDQIRPVQLLLRPAPYDESSGHWARTNDGGAADRLWEEIDQTLRVPEKLMLSGLKQDSCPMGENHNGKAQMKGREFEAGDVNESDAAVDCGFEIRGELFLWIRGFEDDLWDDRGSGACDEDEIGCDEQLGPGQDGQSRAGQVGHARAARAWLGLAGLGLGQVGQDEAGLGLGRLGVGRGSQGSAWPCWAGSWDKKQVQSWISANQSKRKVLFSNYGVRYSILEELPYWDAAKMVNLDIMHNLILGDLKDHATYKLRIPESVWKQSYYKGITQNSSETTDSESDDEIISRNELRDLKKNANKRLDVQSSSMAGPSNTPKAIHHLSHSGIPTSVLTERYDDEDPDYLPLSDSDSDDSKINLDQIHEFQIGGARLELLREIISQTSIPSISTRLPKKICAASHGSLKAAEWSMLYKTMEKIPLLQPKIVSQPKKQA</sequence>
<dbReference type="Proteomes" id="UP001153365">
    <property type="component" value="Unassembled WGS sequence"/>
</dbReference>
<feature type="region of interest" description="Disordered" evidence="1">
    <location>
        <begin position="1"/>
        <end position="23"/>
    </location>
</feature>